<evidence type="ECO:0000313" key="2">
    <source>
        <dbReference type="EMBL" id="PTR01078.1"/>
    </source>
</evidence>
<organism evidence="2 3">
    <name type="scientific">Mucilaginibacter yixingensis</name>
    <dbReference type="NCBI Taxonomy" id="1295612"/>
    <lineage>
        <taxon>Bacteria</taxon>
        <taxon>Pseudomonadati</taxon>
        <taxon>Bacteroidota</taxon>
        <taxon>Sphingobacteriia</taxon>
        <taxon>Sphingobacteriales</taxon>
        <taxon>Sphingobacteriaceae</taxon>
        <taxon>Mucilaginibacter</taxon>
    </lineage>
</organism>
<evidence type="ECO:0008006" key="4">
    <source>
        <dbReference type="Google" id="ProtNLM"/>
    </source>
</evidence>
<evidence type="ECO:0000256" key="1">
    <source>
        <dbReference type="SAM" id="SignalP"/>
    </source>
</evidence>
<dbReference type="AlphaFoldDB" id="A0A2T5JF59"/>
<name>A0A2T5JF59_9SPHI</name>
<dbReference type="EMBL" id="QAOQ01000001">
    <property type="protein sequence ID" value="PTR01078.1"/>
    <property type="molecule type" value="Genomic_DNA"/>
</dbReference>
<sequence length="190" mass="21781">MQFKKICWLVLLLLITAPVFAQRKRQRQSAGFREFTRITNQANLAFNVPDGFKEVSNKQNRLSFDYGIALPGQEFEIWFRVIPEQNDSMTDSLYIDVGKIEAKSLAGDANYFMRGMPPEVISDYNADTGRTFLINLPDSPTTKHYKYALLITLQKKKSGTVMAVCFTNDKGPDFFQNINKARSCMKFRPI</sequence>
<keyword evidence="1" id="KW-0732">Signal</keyword>
<keyword evidence="3" id="KW-1185">Reference proteome</keyword>
<reference evidence="2 3" key="1">
    <citation type="submission" date="2018-04" db="EMBL/GenBank/DDBJ databases">
        <title>Genomic Encyclopedia of Archaeal and Bacterial Type Strains, Phase II (KMG-II): from individual species to whole genera.</title>
        <authorList>
            <person name="Goeker M."/>
        </authorList>
    </citation>
    <scope>NUCLEOTIDE SEQUENCE [LARGE SCALE GENOMIC DNA]</scope>
    <source>
        <strain evidence="2 3">DSM 26809</strain>
    </source>
</reference>
<gene>
    <name evidence="2" type="ORF">C8P68_101309</name>
</gene>
<evidence type="ECO:0000313" key="3">
    <source>
        <dbReference type="Proteomes" id="UP000244168"/>
    </source>
</evidence>
<proteinExistence type="predicted"/>
<dbReference type="OrthoDB" id="797448at2"/>
<feature type="signal peptide" evidence="1">
    <location>
        <begin position="1"/>
        <end position="21"/>
    </location>
</feature>
<dbReference type="Proteomes" id="UP000244168">
    <property type="component" value="Unassembled WGS sequence"/>
</dbReference>
<comment type="caution">
    <text evidence="2">The sequence shown here is derived from an EMBL/GenBank/DDBJ whole genome shotgun (WGS) entry which is preliminary data.</text>
</comment>
<accession>A0A2T5JF59</accession>
<protein>
    <recommendedName>
        <fullName evidence="4">DUF4251 domain-containing protein</fullName>
    </recommendedName>
</protein>
<feature type="chain" id="PRO_5015433769" description="DUF4251 domain-containing protein" evidence="1">
    <location>
        <begin position="22"/>
        <end position="190"/>
    </location>
</feature>
<dbReference type="RefSeq" id="WP_107826500.1">
    <property type="nucleotide sequence ID" value="NZ_CP160205.1"/>
</dbReference>